<dbReference type="Gene3D" id="1.10.287.130">
    <property type="match status" value="1"/>
</dbReference>
<evidence type="ECO:0000256" key="2">
    <source>
        <dbReference type="ARBA" id="ARBA00022679"/>
    </source>
</evidence>
<dbReference type="RefSeq" id="WP_284679535.1">
    <property type="nucleotide sequence ID" value="NZ_CP060096.1"/>
</dbReference>
<keyword evidence="1" id="KW-0597">Phosphoprotein</keyword>
<dbReference type="GO" id="GO:0000155">
    <property type="term" value="F:phosphorelay sensor kinase activity"/>
    <property type="evidence" value="ECO:0007669"/>
    <property type="project" value="InterPro"/>
</dbReference>
<keyword evidence="6" id="KW-1185">Reference proteome</keyword>
<feature type="domain" description="SpoOB alpha-helical" evidence="4">
    <location>
        <begin position="4"/>
        <end position="58"/>
    </location>
</feature>
<dbReference type="InterPro" id="IPR039506">
    <property type="entry name" value="SPOB_a"/>
</dbReference>
<keyword evidence="3" id="KW-0418">Kinase</keyword>
<dbReference type="EMBL" id="CP060096">
    <property type="protein sequence ID" value="QSZ26845.1"/>
    <property type="molecule type" value="Genomic_DNA"/>
</dbReference>
<protein>
    <submittedName>
        <fullName evidence="5">Spo0B domain-containing protein</fullName>
    </submittedName>
</protein>
<evidence type="ECO:0000256" key="3">
    <source>
        <dbReference type="ARBA" id="ARBA00022777"/>
    </source>
</evidence>
<evidence type="ECO:0000313" key="5">
    <source>
        <dbReference type="EMBL" id="QSZ26845.1"/>
    </source>
</evidence>
<evidence type="ECO:0000259" key="4">
    <source>
        <dbReference type="Pfam" id="PF14689"/>
    </source>
</evidence>
<reference evidence="5" key="1">
    <citation type="submission" date="2020-08" db="EMBL/GenBank/DDBJ databases">
        <title>Genomic insights into the carbon and energy metabolism of the first obligate autotrophic acetogenic bacterium Aceticella autotrophica gen. nov., sp. nov.</title>
        <authorList>
            <person name="Toshchakov S.V."/>
            <person name="Elcheninov A.G."/>
            <person name="Kublanov I.V."/>
            <person name="Frolov E.N."/>
            <person name="Lebedinsky A.V."/>
        </authorList>
    </citation>
    <scope>NUCLEOTIDE SEQUENCE</scope>
    <source>
        <strain evidence="5">3443-3Ac</strain>
    </source>
</reference>
<dbReference type="SUPFAM" id="SSF55890">
    <property type="entry name" value="Sporulation response regulatory protein Spo0B"/>
    <property type="match status" value="1"/>
</dbReference>
<dbReference type="InterPro" id="IPR016120">
    <property type="entry name" value="Sig_transdc_His_kin_SpoOB"/>
</dbReference>
<evidence type="ECO:0000256" key="1">
    <source>
        <dbReference type="ARBA" id="ARBA00022553"/>
    </source>
</evidence>
<evidence type="ECO:0000313" key="6">
    <source>
        <dbReference type="Proteomes" id="UP000671913"/>
    </source>
</evidence>
<dbReference type="Proteomes" id="UP000671913">
    <property type="component" value="Chromosome"/>
</dbReference>
<accession>A0A975G9Z8</accession>
<proteinExistence type="predicted"/>
<organism evidence="5 6">
    <name type="scientific">Aceticella autotrophica</name>
    <dbReference type="NCBI Taxonomy" id="2755338"/>
    <lineage>
        <taxon>Bacteria</taxon>
        <taxon>Bacillati</taxon>
        <taxon>Bacillota</taxon>
        <taxon>Clostridia</taxon>
        <taxon>Thermoanaerobacterales</taxon>
        <taxon>Thermoanaerobacteraceae</taxon>
        <taxon>Aceticella</taxon>
    </lineage>
</organism>
<gene>
    <name evidence="5" type="ORF">ACETAC_08160</name>
</gene>
<keyword evidence="2" id="KW-0808">Transferase</keyword>
<dbReference type="AlphaFoldDB" id="A0A975G9Z8"/>
<dbReference type="KEGG" id="aaut:ACETAC_08160"/>
<dbReference type="Pfam" id="PF14689">
    <property type="entry name" value="SPOB_a"/>
    <property type="match status" value="1"/>
</dbReference>
<name>A0A975G9Z8_9THEO</name>
<sequence length="77" mass="9095">MDNRNVEILLKYISEKRHDYLNDLQIILGYAQLGNPDKIIDYVHKAIDALKIEKDIFKSNDLDKIVEFIEGKNIKYK</sequence>